<dbReference type="PANTHER" id="PTHR47272">
    <property type="entry name" value="DDE_TNP_1_7 DOMAIN-CONTAINING PROTEIN"/>
    <property type="match status" value="1"/>
</dbReference>
<comment type="caution">
    <text evidence="4">The sequence shown here is derived from an EMBL/GenBank/DDBJ whole genome shotgun (WGS) entry which is preliminary data.</text>
</comment>
<keyword evidence="2" id="KW-0472">Membrane</keyword>
<feature type="domain" description="PiggyBac transposable element-derived protein" evidence="3">
    <location>
        <begin position="1"/>
        <end position="166"/>
    </location>
</feature>
<evidence type="ECO:0000256" key="2">
    <source>
        <dbReference type="SAM" id="Phobius"/>
    </source>
</evidence>
<evidence type="ECO:0000259" key="3">
    <source>
        <dbReference type="Pfam" id="PF13843"/>
    </source>
</evidence>
<dbReference type="Proteomes" id="UP000518266">
    <property type="component" value="Unassembled WGS sequence"/>
</dbReference>
<organism evidence="4 5">
    <name type="scientific">Dissostichus mawsoni</name>
    <name type="common">Antarctic cod</name>
    <dbReference type="NCBI Taxonomy" id="36200"/>
    <lineage>
        <taxon>Eukaryota</taxon>
        <taxon>Metazoa</taxon>
        <taxon>Chordata</taxon>
        <taxon>Craniata</taxon>
        <taxon>Vertebrata</taxon>
        <taxon>Euteleostomi</taxon>
        <taxon>Actinopterygii</taxon>
        <taxon>Neopterygii</taxon>
        <taxon>Teleostei</taxon>
        <taxon>Neoteleostei</taxon>
        <taxon>Acanthomorphata</taxon>
        <taxon>Eupercaria</taxon>
        <taxon>Perciformes</taxon>
        <taxon>Notothenioidei</taxon>
        <taxon>Nototheniidae</taxon>
        <taxon>Dissostichus</taxon>
    </lineage>
</organism>
<gene>
    <name evidence="4" type="ORF">F7725_005051</name>
</gene>
<dbReference type="AlphaFoldDB" id="A0A7J5XLX5"/>
<keyword evidence="2" id="KW-0812">Transmembrane</keyword>
<keyword evidence="2" id="KW-1133">Transmembrane helix</keyword>
<feature type="transmembrane region" description="Helical" evidence="2">
    <location>
        <begin position="149"/>
        <end position="169"/>
    </location>
</feature>
<accession>A0A7J5XLX5</accession>
<sequence length="310" mass="34873">MKLASTLPVGQNYKIYADIYFTCVPLVVKLLDHGIHYVGTARQVRLPNCNPEEEKSLKKKGRGSFDIRVETNHNISAVKWCDSRAVTLVSSFAGPHPVQNIQRWDKANKIYVEVERPSIVATYNKYMGGVDLLDLFTAKYKFPMKSRRWYVYIFWHTIILAVINAWLLYKRECKALKMEQEILTRRQLQADLASSLILVNTTPLKTPKRGRPSSGNGSPARRDIKEPVECSEETILSPPNGAPSKRSQPPLDVRKDLVAHFPVKTREDAADTAVKGTQTPNAPSVTSVSAFLTTGTVFGLPYSYLINDYS</sequence>
<dbReference type="Pfam" id="PF13843">
    <property type="entry name" value="DDE_Tnp_1_7"/>
    <property type="match status" value="1"/>
</dbReference>
<name>A0A7J5XLX5_DISMA</name>
<feature type="region of interest" description="Disordered" evidence="1">
    <location>
        <begin position="203"/>
        <end position="251"/>
    </location>
</feature>
<dbReference type="InterPro" id="IPR029526">
    <property type="entry name" value="PGBD"/>
</dbReference>
<reference evidence="4 5" key="1">
    <citation type="submission" date="2020-03" db="EMBL/GenBank/DDBJ databases">
        <title>Dissostichus mawsoni Genome sequencing and assembly.</title>
        <authorList>
            <person name="Park H."/>
        </authorList>
    </citation>
    <scope>NUCLEOTIDE SEQUENCE [LARGE SCALE GENOMIC DNA]</scope>
    <source>
        <strain evidence="4">DM0001</strain>
        <tissue evidence="4">Muscle</tissue>
    </source>
</reference>
<proteinExistence type="predicted"/>
<dbReference type="EMBL" id="JAAKFY010000023">
    <property type="protein sequence ID" value="KAF3837587.1"/>
    <property type="molecule type" value="Genomic_DNA"/>
</dbReference>
<keyword evidence="5" id="KW-1185">Reference proteome</keyword>
<evidence type="ECO:0000313" key="5">
    <source>
        <dbReference type="Proteomes" id="UP000518266"/>
    </source>
</evidence>
<evidence type="ECO:0000313" key="4">
    <source>
        <dbReference type="EMBL" id="KAF3837587.1"/>
    </source>
</evidence>
<evidence type="ECO:0000256" key="1">
    <source>
        <dbReference type="SAM" id="MobiDB-lite"/>
    </source>
</evidence>
<dbReference type="OrthoDB" id="123207at2759"/>
<dbReference type="PANTHER" id="PTHR47272:SF1">
    <property type="entry name" value="PIGGYBAC TRANSPOSABLE ELEMENT-DERIVED PROTEIN 3-LIKE"/>
    <property type="match status" value="1"/>
</dbReference>
<protein>
    <recommendedName>
        <fullName evidence="3">PiggyBac transposable element-derived protein domain-containing protein</fullName>
    </recommendedName>
</protein>